<sequence length="270" mass="29510">MSHDSVLTLDGVTPKSLGMGVFRRTQRPILSSTVDTIVTVPGMHGAYDFGATMGPKQFELECAFFAKNHIELQQRVSALAAFLLDGDGRPRTMPIIFANQPDRQYTVRYSGDLQIDRISGLGTFTLPFTAFDPFAYSKTSTSDLLTWDTDYTWEDDFVWDDGYSFDFIGPGIAEINNLGSLNAEPIIEISGSFSSLSLTVGGIVFTYNTPMSGTLVIDFKRKTAKSGTQNVLQNTNAQFGKIPPGTSNIVVGGSGLNITMELKFNFKYAA</sequence>
<evidence type="ECO:0000259" key="1">
    <source>
        <dbReference type="Pfam" id="PF05709"/>
    </source>
</evidence>
<gene>
    <name evidence="2" type="ORF">D5F53_29190</name>
</gene>
<proteinExistence type="predicted"/>
<dbReference type="RefSeq" id="WP_119850612.1">
    <property type="nucleotide sequence ID" value="NZ_CP032412.1"/>
</dbReference>
<dbReference type="Gene3D" id="2.40.30.200">
    <property type="match status" value="1"/>
</dbReference>
<reference evidence="2 3" key="1">
    <citation type="submission" date="2018-09" db="EMBL/GenBank/DDBJ databases">
        <title>Genome Sequence of Paenibacillus lautus Strain E7593-69, Azo Dye-Degrading Bacteria, Isolated from Commercial Tattoo Inks.</title>
        <authorList>
            <person name="Nho S.W."/>
            <person name="Kim S.-J."/>
            <person name="Kweon O."/>
            <person name="Cerniglia C.E."/>
        </authorList>
    </citation>
    <scope>NUCLEOTIDE SEQUENCE [LARGE SCALE GENOMIC DNA]</scope>
    <source>
        <strain evidence="2 3">E7593-69</strain>
    </source>
</reference>
<dbReference type="AlphaFoldDB" id="A0A385TU57"/>
<evidence type="ECO:0000313" key="2">
    <source>
        <dbReference type="EMBL" id="AYB47123.1"/>
    </source>
</evidence>
<evidence type="ECO:0000313" key="3">
    <source>
        <dbReference type="Proteomes" id="UP000266552"/>
    </source>
</evidence>
<accession>A0A385TU57</accession>
<dbReference type="InterPro" id="IPR006520">
    <property type="entry name" value="Dit_BPSPP_N"/>
</dbReference>
<dbReference type="NCBIfam" id="TIGR01633">
    <property type="entry name" value="phi3626_gp14_N"/>
    <property type="match status" value="1"/>
</dbReference>
<organism evidence="2 3">
    <name type="scientific">Paenibacillus lautus</name>
    <name type="common">Bacillus lautus</name>
    <dbReference type="NCBI Taxonomy" id="1401"/>
    <lineage>
        <taxon>Bacteria</taxon>
        <taxon>Bacillati</taxon>
        <taxon>Bacillota</taxon>
        <taxon>Bacilli</taxon>
        <taxon>Bacillales</taxon>
        <taxon>Paenibacillaceae</taxon>
        <taxon>Paenibacillus</taxon>
    </lineage>
</organism>
<dbReference type="KEGG" id="plw:D5F53_29190"/>
<dbReference type="EMBL" id="CP032412">
    <property type="protein sequence ID" value="AYB47123.1"/>
    <property type="molecule type" value="Genomic_DNA"/>
</dbReference>
<name>A0A385TU57_PAELA</name>
<dbReference type="Proteomes" id="UP000266552">
    <property type="component" value="Chromosome"/>
</dbReference>
<feature type="domain" description="Siphovirus-type tail component RIFT-related" evidence="1">
    <location>
        <begin position="24"/>
        <end position="129"/>
    </location>
</feature>
<dbReference type="Pfam" id="PF05709">
    <property type="entry name" value="Sipho_tail"/>
    <property type="match status" value="1"/>
</dbReference>
<dbReference type="InterPro" id="IPR008841">
    <property type="entry name" value="Siphovirus-type_tail_N"/>
</dbReference>
<protein>
    <submittedName>
        <fullName evidence="2">Phage tail family protein</fullName>
    </submittedName>
</protein>
<keyword evidence="3" id="KW-1185">Reference proteome</keyword>